<evidence type="ECO:0000313" key="9">
    <source>
        <dbReference type="Proteomes" id="UP001177023"/>
    </source>
</evidence>
<name>A0AA36GGG1_9BILA</name>
<keyword evidence="3" id="KW-0723">Serine/threonine-protein kinase</keyword>
<evidence type="ECO:0000256" key="4">
    <source>
        <dbReference type="ARBA" id="ARBA00022679"/>
    </source>
</evidence>
<feature type="compositionally biased region" description="Pro residues" evidence="6">
    <location>
        <begin position="91"/>
        <end position="100"/>
    </location>
</feature>
<dbReference type="InterPro" id="IPR001180">
    <property type="entry name" value="CNH_dom"/>
</dbReference>
<feature type="compositionally biased region" description="Polar residues" evidence="6">
    <location>
        <begin position="111"/>
        <end position="122"/>
    </location>
</feature>
<evidence type="ECO:0000313" key="8">
    <source>
        <dbReference type="EMBL" id="CAJ0584241.1"/>
    </source>
</evidence>
<evidence type="ECO:0000256" key="1">
    <source>
        <dbReference type="ARBA" id="ARBA00008874"/>
    </source>
</evidence>
<dbReference type="Pfam" id="PF00780">
    <property type="entry name" value="CNH"/>
    <property type="match status" value="1"/>
</dbReference>
<gene>
    <name evidence="8" type="ORF">MSPICULIGERA_LOCUS22301</name>
</gene>
<keyword evidence="5" id="KW-0418">Kinase</keyword>
<dbReference type="EMBL" id="CATQJA010002689">
    <property type="protein sequence ID" value="CAJ0584241.1"/>
    <property type="molecule type" value="Genomic_DNA"/>
</dbReference>
<dbReference type="PROSITE" id="PS50219">
    <property type="entry name" value="CNH"/>
    <property type="match status" value="1"/>
</dbReference>
<evidence type="ECO:0000256" key="2">
    <source>
        <dbReference type="ARBA" id="ARBA00012513"/>
    </source>
</evidence>
<comment type="similarity">
    <text evidence="1">Belongs to the protein kinase superfamily. STE Ser/Thr protein kinase family. STE20 subfamily.</text>
</comment>
<accession>A0AA36GGG1</accession>
<comment type="caution">
    <text evidence="8">The sequence shown here is derived from an EMBL/GenBank/DDBJ whole genome shotgun (WGS) entry which is preliminary data.</text>
</comment>
<reference evidence="8" key="1">
    <citation type="submission" date="2023-06" db="EMBL/GenBank/DDBJ databases">
        <authorList>
            <person name="Delattre M."/>
        </authorList>
    </citation>
    <scope>NUCLEOTIDE SEQUENCE</scope>
    <source>
        <strain evidence="8">AF72</strain>
    </source>
</reference>
<evidence type="ECO:0000256" key="5">
    <source>
        <dbReference type="ARBA" id="ARBA00022777"/>
    </source>
</evidence>
<dbReference type="PANTHER" id="PTHR47096">
    <property type="entry name" value="MISSHAPEN LIKE KINASE 1"/>
    <property type="match status" value="1"/>
</dbReference>
<organism evidence="8 9">
    <name type="scientific">Mesorhabditis spiculigera</name>
    <dbReference type="NCBI Taxonomy" id="96644"/>
    <lineage>
        <taxon>Eukaryota</taxon>
        <taxon>Metazoa</taxon>
        <taxon>Ecdysozoa</taxon>
        <taxon>Nematoda</taxon>
        <taxon>Chromadorea</taxon>
        <taxon>Rhabditida</taxon>
        <taxon>Rhabditina</taxon>
        <taxon>Rhabditomorpha</taxon>
        <taxon>Rhabditoidea</taxon>
        <taxon>Rhabditidae</taxon>
        <taxon>Mesorhabditinae</taxon>
        <taxon>Mesorhabditis</taxon>
    </lineage>
</organism>
<feature type="non-terminal residue" evidence="8">
    <location>
        <position position="548"/>
    </location>
</feature>
<protein>
    <recommendedName>
        <fullName evidence="2">non-specific serine/threonine protein kinase</fullName>
        <ecNumber evidence="2">2.7.11.1</ecNumber>
    </recommendedName>
</protein>
<dbReference type="AlphaFoldDB" id="A0AA36GGG1"/>
<evidence type="ECO:0000256" key="6">
    <source>
        <dbReference type="SAM" id="MobiDB-lite"/>
    </source>
</evidence>
<sequence>MMIRQNDFWLFIMSPKPVSSMSKRIKFCGRGWIPKEALGPEGIGYHVRSAAYYNSEQNRFELLCLRHVQDPPYLEEKASEIPSGTLRGPNKPLPPTPNELPPDHEHPENGTLRQRNGRSPSQQRHHMVKAASMPDSTTSTVDARSPEFGVGHDSSSDDDQDSDDERIIRPNPLAMPDLLPTPRVRRTFQPRAASTTLQMRRWSRKFSVFCAENVDTPIFVQIRSLFGSFYFPQSSNGTPKASMSNGQNFAQQREREKSFVGYFGGGIGSSGNGTVNRPGRTTDPLSQVQVNVNVNPAAGSNGITVDQDAPEIRKYKKKFSGLMLLDRSGQGKVYPLISGRRFEQMSVLEGQNILVTISGKKQRIRVYYLSWEPGGVPQEKRNGWVNVGDLHGAIHFKIVRYERIKFLVIGLADTIEIFAWAPKPYHKFMSFKSFGSLCHQPLVVDLTVEENARLKVLYGSHEGFHAIDLDSAAIYDIYTPPNGQTSMTPHCIVVLPNSHGMQLLLCYNNEGVYVNTYGKRSKSTTLQWGELPSSVAYISTGPNHGLGQ</sequence>
<dbReference type="GO" id="GO:0005829">
    <property type="term" value="C:cytosol"/>
    <property type="evidence" value="ECO:0007669"/>
    <property type="project" value="TreeGrafter"/>
</dbReference>
<dbReference type="Proteomes" id="UP001177023">
    <property type="component" value="Unassembled WGS sequence"/>
</dbReference>
<feature type="domain" description="CNH" evidence="7">
    <location>
        <begin position="291"/>
        <end position="548"/>
    </location>
</feature>
<feature type="region of interest" description="Disordered" evidence="6">
    <location>
        <begin position="78"/>
        <end position="179"/>
    </location>
</feature>
<dbReference type="GO" id="GO:0004674">
    <property type="term" value="F:protein serine/threonine kinase activity"/>
    <property type="evidence" value="ECO:0007669"/>
    <property type="project" value="UniProtKB-KW"/>
</dbReference>
<evidence type="ECO:0000256" key="3">
    <source>
        <dbReference type="ARBA" id="ARBA00022527"/>
    </source>
</evidence>
<dbReference type="SMART" id="SM00036">
    <property type="entry name" value="CNH"/>
    <property type="match status" value="1"/>
</dbReference>
<evidence type="ECO:0000259" key="7">
    <source>
        <dbReference type="PROSITE" id="PS50219"/>
    </source>
</evidence>
<dbReference type="PANTHER" id="PTHR47096:SF1">
    <property type="entry name" value="MISSHAPEN LIKE KINASE 1"/>
    <property type="match status" value="1"/>
</dbReference>
<keyword evidence="4" id="KW-0808">Transferase</keyword>
<dbReference type="InterPro" id="IPR051700">
    <property type="entry name" value="STE20_Ser-Thr_kinase"/>
</dbReference>
<proteinExistence type="inferred from homology"/>
<dbReference type="EC" id="2.7.11.1" evidence="2"/>
<keyword evidence="9" id="KW-1185">Reference proteome</keyword>